<dbReference type="EMBL" id="JBHLUD010000015">
    <property type="protein sequence ID" value="MFC0547801.1"/>
    <property type="molecule type" value="Genomic_DNA"/>
</dbReference>
<gene>
    <name evidence="16" type="ORF">ACFFH7_40280</name>
</gene>
<evidence type="ECO:0000256" key="8">
    <source>
        <dbReference type="ARBA" id="ARBA00022741"/>
    </source>
</evidence>
<evidence type="ECO:0000256" key="14">
    <source>
        <dbReference type="ARBA" id="ARBA00049067"/>
    </source>
</evidence>
<comment type="caution">
    <text evidence="16">The sequence shown here is derived from an EMBL/GenBank/DDBJ whole genome shotgun (WGS) entry which is preliminary data.</text>
</comment>
<dbReference type="InterPro" id="IPR040999">
    <property type="entry name" value="Mak_N_cap"/>
</dbReference>
<evidence type="ECO:0000256" key="7">
    <source>
        <dbReference type="ARBA" id="ARBA00022679"/>
    </source>
</evidence>
<evidence type="ECO:0000259" key="15">
    <source>
        <dbReference type="Pfam" id="PF18085"/>
    </source>
</evidence>
<keyword evidence="8" id="KW-0547">Nucleotide-binding</keyword>
<evidence type="ECO:0000313" key="17">
    <source>
        <dbReference type="Proteomes" id="UP001589810"/>
    </source>
</evidence>
<reference evidence="16 17" key="1">
    <citation type="submission" date="2024-09" db="EMBL/GenBank/DDBJ databases">
        <authorList>
            <person name="Sun Q."/>
            <person name="Mori K."/>
        </authorList>
    </citation>
    <scope>NUCLEOTIDE SEQUENCE [LARGE SCALE GENOMIC DNA]</scope>
    <source>
        <strain evidence="16 17">TBRC 1432</strain>
    </source>
</reference>
<evidence type="ECO:0000256" key="3">
    <source>
        <dbReference type="ARBA" id="ARBA00011245"/>
    </source>
</evidence>
<comment type="catalytic activity">
    <reaction evidence="14">
        <text>D-maltose + ATP = alpha-maltose 1-phosphate + ADP + H(+)</text>
        <dbReference type="Rhea" id="RHEA:31915"/>
        <dbReference type="ChEBI" id="CHEBI:15378"/>
        <dbReference type="ChEBI" id="CHEBI:17306"/>
        <dbReference type="ChEBI" id="CHEBI:30616"/>
        <dbReference type="ChEBI" id="CHEBI:63576"/>
        <dbReference type="ChEBI" id="CHEBI:456216"/>
        <dbReference type="EC" id="2.7.1.175"/>
    </reaction>
</comment>
<dbReference type="Gene3D" id="3.90.1200.10">
    <property type="match status" value="1"/>
</dbReference>
<sequence>MYWEPESPGRMSPLEHALVSWLPHRRWFAGGGRDAHRVEIVSATELVTAGAARGALVLVEVSYPDGGRELYQVPLGHRTIQSSDIGPAVIANVPDGVVYDATVDAALMGSLLAMIRGGARSGDTAFTPEPGAWPAGAGPMPGRPLGVEQSNTSIVFGDKAILKLFRRLAPGVNPELELHRAITGARVPRLLGAVEGSLRGEPVTLGVLHEFAAGSSDGWLMATEAVRNLVSGVDDGTDFVADIELLGAAVADVHVTLADRLGTSTMDAEVLADVLSARLDRAVAVAPALARDADRIRAVYRAPAAAGEKIVTQRVHGDLHLGQVLRASDGWLLTDFEGEPAGEDRMAAHSPLRDVAGMLRSFDYAAGQVGDAWSRYQLERWLAQVRLAFSAGYGRESGVDLARSRCVLTAYELDKAVYEVAYETRNRPSWAHIPLRAVAAILGG</sequence>
<proteinExistence type="inferred from homology"/>
<evidence type="ECO:0000256" key="10">
    <source>
        <dbReference type="ARBA" id="ARBA00022840"/>
    </source>
</evidence>
<comment type="pathway">
    <text evidence="1">Glycan biosynthesis; glycogen biosynthesis.</text>
</comment>
<dbReference type="InterPro" id="IPR011009">
    <property type="entry name" value="Kinase-like_dom_sf"/>
</dbReference>
<keyword evidence="11" id="KW-0320">Glycogen biosynthesis</keyword>
<evidence type="ECO:0000256" key="5">
    <source>
        <dbReference type="ARBA" id="ARBA00013882"/>
    </source>
</evidence>
<protein>
    <recommendedName>
        <fullName evidence="5">Maltokinase</fullName>
        <ecNumber evidence="4">2.7.1.175</ecNumber>
    </recommendedName>
    <alternativeName>
        <fullName evidence="13">Maltose-1-phosphate synthase</fullName>
    </alternativeName>
</protein>
<evidence type="ECO:0000313" key="16">
    <source>
        <dbReference type="EMBL" id="MFC0547801.1"/>
    </source>
</evidence>
<comment type="similarity">
    <text evidence="2">Belongs to the aminoglycoside phosphotransferase family.</text>
</comment>
<dbReference type="EC" id="2.7.1.175" evidence="4"/>
<accession>A0ABV6N6Z8</accession>
<keyword evidence="12" id="KW-0119">Carbohydrate metabolism</keyword>
<evidence type="ECO:0000256" key="6">
    <source>
        <dbReference type="ARBA" id="ARBA00022600"/>
    </source>
</evidence>
<evidence type="ECO:0000256" key="13">
    <source>
        <dbReference type="ARBA" id="ARBA00031251"/>
    </source>
</evidence>
<dbReference type="Proteomes" id="UP001589810">
    <property type="component" value="Unassembled WGS sequence"/>
</dbReference>
<feature type="domain" description="Maltokinase N-terminal cap" evidence="15">
    <location>
        <begin position="21"/>
        <end position="104"/>
    </location>
</feature>
<dbReference type="RefSeq" id="WP_273938349.1">
    <property type="nucleotide sequence ID" value="NZ_CP097263.1"/>
</dbReference>
<dbReference type="SUPFAM" id="SSF56112">
    <property type="entry name" value="Protein kinase-like (PK-like)"/>
    <property type="match status" value="1"/>
</dbReference>
<keyword evidence="7" id="KW-0808">Transferase</keyword>
<name>A0ABV6N6Z8_9PSEU</name>
<evidence type="ECO:0000256" key="12">
    <source>
        <dbReference type="ARBA" id="ARBA00023277"/>
    </source>
</evidence>
<dbReference type="Pfam" id="PF18085">
    <property type="entry name" value="Mak_N_cap"/>
    <property type="match status" value="1"/>
</dbReference>
<evidence type="ECO:0000256" key="4">
    <source>
        <dbReference type="ARBA" id="ARBA00011962"/>
    </source>
</evidence>
<keyword evidence="9" id="KW-0418">Kinase</keyword>
<evidence type="ECO:0000256" key="2">
    <source>
        <dbReference type="ARBA" id="ARBA00006219"/>
    </source>
</evidence>
<evidence type="ECO:0000256" key="9">
    <source>
        <dbReference type="ARBA" id="ARBA00022777"/>
    </source>
</evidence>
<organism evidence="16 17">
    <name type="scientific">Kutzneria chonburiensis</name>
    <dbReference type="NCBI Taxonomy" id="1483604"/>
    <lineage>
        <taxon>Bacteria</taxon>
        <taxon>Bacillati</taxon>
        <taxon>Actinomycetota</taxon>
        <taxon>Actinomycetes</taxon>
        <taxon>Pseudonocardiales</taxon>
        <taxon>Pseudonocardiaceae</taxon>
        <taxon>Kutzneria</taxon>
    </lineage>
</organism>
<keyword evidence="10" id="KW-0067">ATP-binding</keyword>
<keyword evidence="17" id="KW-1185">Reference proteome</keyword>
<evidence type="ECO:0000256" key="1">
    <source>
        <dbReference type="ARBA" id="ARBA00004964"/>
    </source>
</evidence>
<evidence type="ECO:0000256" key="11">
    <source>
        <dbReference type="ARBA" id="ARBA00023056"/>
    </source>
</evidence>
<comment type="subunit">
    <text evidence="3">Monomer.</text>
</comment>
<keyword evidence="6" id="KW-0321">Glycogen metabolism</keyword>